<dbReference type="EMBL" id="SNRY01000663">
    <property type="protein sequence ID" value="KAA6337884.1"/>
    <property type="molecule type" value="Genomic_DNA"/>
</dbReference>
<dbReference type="PROSITE" id="PS51257">
    <property type="entry name" value="PROKAR_LIPOPROTEIN"/>
    <property type="match status" value="1"/>
</dbReference>
<reference evidence="1" key="1">
    <citation type="submission" date="2019-03" db="EMBL/GenBank/DDBJ databases">
        <title>Single cell metagenomics reveals metabolic interactions within the superorganism composed of flagellate Streblomastix strix and complex community of Bacteroidetes bacteria on its surface.</title>
        <authorList>
            <person name="Treitli S.C."/>
            <person name="Kolisko M."/>
            <person name="Husnik F."/>
            <person name="Keeling P."/>
            <person name="Hampl V."/>
        </authorList>
    </citation>
    <scope>NUCLEOTIDE SEQUENCE</scope>
    <source>
        <strain evidence="1">STM</strain>
    </source>
</reference>
<dbReference type="AlphaFoldDB" id="A0A5J4RVM0"/>
<evidence type="ECO:0000313" key="1">
    <source>
        <dbReference type="EMBL" id="KAA6337884.1"/>
    </source>
</evidence>
<comment type="caution">
    <text evidence="1">The sequence shown here is derived from an EMBL/GenBank/DDBJ whole genome shotgun (WGS) entry which is preliminary data.</text>
</comment>
<gene>
    <name evidence="1" type="ORF">EZS27_014074</name>
</gene>
<organism evidence="1">
    <name type="scientific">termite gut metagenome</name>
    <dbReference type="NCBI Taxonomy" id="433724"/>
    <lineage>
        <taxon>unclassified sequences</taxon>
        <taxon>metagenomes</taxon>
        <taxon>organismal metagenomes</taxon>
    </lineage>
</organism>
<proteinExistence type="predicted"/>
<sequence length="168" mass="19506">MKRTRLFIWALFSLFLFLSCEKDKNVIDKSIIGLWTVDEGSKKCEVIASDVFTSEIIKNQLLDNYAFIDSDTILFAESGEFVEVDGHRGFTYRTHKSQLEITPPAYMSYPMYTFAYKISDNKTLVLLAVQDNLDYFYSNYYLNLIGLDTTKVSVQKIQLSTTYKRISY</sequence>
<accession>A0A5J4RVM0</accession>
<name>A0A5J4RVM0_9ZZZZ</name>
<protein>
    <submittedName>
        <fullName evidence="1">Uncharacterized protein</fullName>
    </submittedName>
</protein>